<sequence>MSIMTNVETDEDVQLIKEFTLFPILLDMLARDSEELRVHKDKIIYGHILFYLKEVEDAIYPEIQNIKSAMKERDIRVLKTSTTALGINVEYKVRGYVHHFTMLRSLIKAELMTTLMRMRRSL</sequence>
<gene>
    <name evidence="1" type="ORF">RQP52_36085</name>
</gene>
<organism evidence="1 2">
    <name type="scientific">Paenibacillus violae</name>
    <dbReference type="NCBI Taxonomy" id="3077234"/>
    <lineage>
        <taxon>Bacteria</taxon>
        <taxon>Bacillati</taxon>
        <taxon>Bacillota</taxon>
        <taxon>Bacilli</taxon>
        <taxon>Bacillales</taxon>
        <taxon>Paenibacillaceae</taxon>
        <taxon>Paenibacillus</taxon>
    </lineage>
</organism>
<comment type="caution">
    <text evidence="1">The sequence shown here is derived from an EMBL/GenBank/DDBJ whole genome shotgun (WGS) entry which is preliminary data.</text>
</comment>
<proteinExistence type="predicted"/>
<protein>
    <submittedName>
        <fullName evidence="1">Uncharacterized protein</fullName>
    </submittedName>
</protein>
<evidence type="ECO:0000313" key="2">
    <source>
        <dbReference type="Proteomes" id="UP001260980"/>
    </source>
</evidence>
<dbReference type="Pfam" id="PF26325">
    <property type="entry name" value="YhjD"/>
    <property type="match status" value="1"/>
</dbReference>
<dbReference type="EMBL" id="JAWCUD010000027">
    <property type="protein sequence ID" value="MDU0206481.1"/>
    <property type="molecule type" value="Genomic_DNA"/>
</dbReference>
<evidence type="ECO:0000313" key="1">
    <source>
        <dbReference type="EMBL" id="MDU0206481.1"/>
    </source>
</evidence>
<dbReference type="InterPro" id="IPR058600">
    <property type="entry name" value="YhjD-like"/>
</dbReference>
<keyword evidence="2" id="KW-1185">Reference proteome</keyword>
<accession>A0ABU3RQ97</accession>
<reference evidence="1 2" key="1">
    <citation type="submission" date="2023-10" db="EMBL/GenBank/DDBJ databases">
        <title>Paenibacillus strain PFR10 Genome sequencing and assembly.</title>
        <authorList>
            <person name="Kim I."/>
        </authorList>
    </citation>
    <scope>NUCLEOTIDE SEQUENCE [LARGE SCALE GENOMIC DNA]</scope>
    <source>
        <strain evidence="1 2">PFR10</strain>
    </source>
</reference>
<dbReference type="Proteomes" id="UP001260980">
    <property type="component" value="Unassembled WGS sequence"/>
</dbReference>
<name>A0ABU3RQ97_9BACL</name>
<dbReference type="RefSeq" id="WP_315956272.1">
    <property type="nucleotide sequence ID" value="NZ_JAWCUD010000027.1"/>
</dbReference>